<reference evidence="5" key="2">
    <citation type="submission" date="2020-08" db="EMBL/GenBank/DDBJ databases">
        <title>The Agave Microbiome: Exploring the role of microbial communities in plant adaptations to desert environments.</title>
        <authorList>
            <person name="Partida-Martinez L.P."/>
        </authorList>
    </citation>
    <scope>NUCLEOTIDE SEQUENCE [LARGE SCALE GENOMIC DNA]</scope>
    <source>
        <strain evidence="5">AT2.8</strain>
    </source>
</reference>
<dbReference type="Pfam" id="PF02894">
    <property type="entry name" value="GFO_IDH_MocA_C"/>
    <property type="match status" value="1"/>
</dbReference>
<dbReference type="Proteomes" id="UP000548423">
    <property type="component" value="Unassembled WGS sequence"/>
</dbReference>
<feature type="domain" description="Gfo/Idh/MocA-like oxidoreductase N-terminal" evidence="2">
    <location>
        <begin position="3"/>
        <end position="129"/>
    </location>
</feature>
<evidence type="ECO:0000313" key="5">
    <source>
        <dbReference type="Proteomes" id="UP000548423"/>
    </source>
</evidence>
<sequence>MNRIVVCGLSNRALGMFIQSIVHQFGSTNQVVGVLDSDPRRIEICKESFSELKSIPSYNPNQFQQMIDETNPDTVIVTSRDDTHIDYILQGLENNLTVITEKPMVTKAEDARRVMEAEKESKGKVIVAFNYRYNPFHRKIKELILEGKIGRVTSVDLNWYIDTYHGASYFKRWNRNRNFSGGLSIHKSTHHFDLVNWWLDQNPEEVFAYGALNYFGKDGEFNPSPTDNRYCSTCEEKLSCEYYMRWSNRRNNMAVKDDHIKADSIEKSAQNYTHYRPDSCIFDHEIEIEDTYVATVKYDKGAFLSYSVNFSLPYEGYRLAINGTKGRIETTEFHEPSRIPFSVPEQTIEFYPLFGGAKEIIHVLQTGGGHGGGDPVLLEDLFLGVDQNRPYPILAGAEAGAYSIAVGEGVWRSVKENKPKKINDLLKSEVDLSLPKAVF</sequence>
<dbReference type="PANTHER" id="PTHR43377">
    <property type="entry name" value="BILIVERDIN REDUCTASE A"/>
    <property type="match status" value="1"/>
</dbReference>
<comment type="caution">
    <text evidence="4">The sequence shown here is derived from an EMBL/GenBank/DDBJ whole genome shotgun (WGS) entry which is preliminary data.</text>
</comment>
<dbReference type="PANTHER" id="PTHR43377:SF2">
    <property type="entry name" value="BINDING ROSSMANN FOLD OXIDOREDUCTASE, PUTATIVE (AFU_ORTHOLOGUE AFUA_4G00560)-RELATED"/>
    <property type="match status" value="1"/>
</dbReference>
<dbReference type="GO" id="GO:0000166">
    <property type="term" value="F:nucleotide binding"/>
    <property type="evidence" value="ECO:0007669"/>
    <property type="project" value="InterPro"/>
</dbReference>
<name>A0A852TIH9_9BACI</name>
<dbReference type="InterPro" id="IPR051450">
    <property type="entry name" value="Gfo/Idh/MocA_Oxidoreductases"/>
</dbReference>
<dbReference type="EMBL" id="JACCBX010000011">
    <property type="protein sequence ID" value="NYE07991.1"/>
    <property type="molecule type" value="Genomic_DNA"/>
</dbReference>
<evidence type="ECO:0000313" key="4">
    <source>
        <dbReference type="EMBL" id="NYE07991.1"/>
    </source>
</evidence>
<dbReference type="Gene3D" id="3.30.360.10">
    <property type="entry name" value="Dihydrodipicolinate Reductase, domain 2"/>
    <property type="match status" value="1"/>
</dbReference>
<feature type="domain" description="Gfo/Idh/MocA-like oxidoreductase C-terminal" evidence="3">
    <location>
        <begin position="141"/>
        <end position="419"/>
    </location>
</feature>
<comment type="similarity">
    <text evidence="1">Belongs to the Gfo/Idh/MocA family.</text>
</comment>
<organism evidence="4 5">
    <name type="scientific">Neobacillus niacini</name>
    <dbReference type="NCBI Taxonomy" id="86668"/>
    <lineage>
        <taxon>Bacteria</taxon>
        <taxon>Bacillati</taxon>
        <taxon>Bacillota</taxon>
        <taxon>Bacilli</taxon>
        <taxon>Bacillales</taxon>
        <taxon>Bacillaceae</taxon>
        <taxon>Neobacillus</taxon>
    </lineage>
</organism>
<dbReference type="Gene3D" id="3.40.50.720">
    <property type="entry name" value="NAD(P)-binding Rossmann-like Domain"/>
    <property type="match status" value="1"/>
</dbReference>
<dbReference type="InterPro" id="IPR036291">
    <property type="entry name" value="NAD(P)-bd_dom_sf"/>
</dbReference>
<evidence type="ECO:0000259" key="3">
    <source>
        <dbReference type="Pfam" id="PF02894"/>
    </source>
</evidence>
<accession>A0A852TIH9</accession>
<dbReference type="SUPFAM" id="SSF55347">
    <property type="entry name" value="Glyceraldehyde-3-phosphate dehydrogenase-like, C-terminal domain"/>
    <property type="match status" value="1"/>
</dbReference>
<evidence type="ECO:0000256" key="1">
    <source>
        <dbReference type="ARBA" id="ARBA00010928"/>
    </source>
</evidence>
<dbReference type="AlphaFoldDB" id="A0A852TIH9"/>
<proteinExistence type="inferred from homology"/>
<dbReference type="SUPFAM" id="SSF51735">
    <property type="entry name" value="NAD(P)-binding Rossmann-fold domains"/>
    <property type="match status" value="1"/>
</dbReference>
<gene>
    <name evidence="4" type="ORF">F4694_004832</name>
</gene>
<dbReference type="InterPro" id="IPR000683">
    <property type="entry name" value="Gfo/Idh/MocA-like_OxRdtase_N"/>
</dbReference>
<protein>
    <submittedName>
        <fullName evidence="4">Dehydrogenase</fullName>
    </submittedName>
</protein>
<reference evidence="5" key="1">
    <citation type="submission" date="2020-07" db="EMBL/GenBank/DDBJ databases">
        <authorList>
            <person name="Partida-Martinez L."/>
            <person name="Huntemann M."/>
            <person name="Clum A."/>
            <person name="Wang J."/>
            <person name="Palaniappan K."/>
            <person name="Ritter S."/>
            <person name="Chen I.-M."/>
            <person name="Stamatis D."/>
            <person name="Reddy T."/>
            <person name="O'Malley R."/>
            <person name="Daum C."/>
            <person name="Shapiro N."/>
            <person name="Ivanova N."/>
            <person name="Kyrpides N."/>
            <person name="Woyke T."/>
        </authorList>
    </citation>
    <scope>NUCLEOTIDE SEQUENCE [LARGE SCALE GENOMIC DNA]</scope>
    <source>
        <strain evidence="5">AT2.8</strain>
    </source>
</reference>
<dbReference type="Pfam" id="PF01408">
    <property type="entry name" value="GFO_IDH_MocA"/>
    <property type="match status" value="1"/>
</dbReference>
<dbReference type="InterPro" id="IPR004104">
    <property type="entry name" value="Gfo/Idh/MocA-like_OxRdtase_C"/>
</dbReference>
<evidence type="ECO:0000259" key="2">
    <source>
        <dbReference type="Pfam" id="PF01408"/>
    </source>
</evidence>